<dbReference type="PANTHER" id="PTHR11070:SF2">
    <property type="entry name" value="ATP-DEPENDENT DNA HELICASE SRS2"/>
    <property type="match status" value="1"/>
</dbReference>
<keyword evidence="12" id="KW-1185">Reference proteome</keyword>
<dbReference type="EC" id="5.6.2.4" evidence="7"/>
<evidence type="ECO:0000313" key="12">
    <source>
        <dbReference type="Proteomes" id="UP001163064"/>
    </source>
</evidence>
<dbReference type="Pfam" id="PF13361">
    <property type="entry name" value="UvrD_C"/>
    <property type="match status" value="1"/>
</dbReference>
<dbReference type="EMBL" id="JAPHNL010000317">
    <property type="protein sequence ID" value="MCX3063635.1"/>
    <property type="molecule type" value="Genomic_DNA"/>
</dbReference>
<evidence type="ECO:0000256" key="1">
    <source>
        <dbReference type="ARBA" id="ARBA00022741"/>
    </source>
</evidence>
<comment type="caution">
    <text evidence="11">The sequence shown here is derived from an EMBL/GenBank/DDBJ whole genome shotgun (WGS) entry which is preliminary data.</text>
</comment>
<keyword evidence="3 9" id="KW-0347">Helicase</keyword>
<comment type="catalytic activity">
    <reaction evidence="8">
        <text>ATP + H2O = ADP + phosphate + H(+)</text>
        <dbReference type="Rhea" id="RHEA:13065"/>
        <dbReference type="ChEBI" id="CHEBI:15377"/>
        <dbReference type="ChEBI" id="CHEBI:15378"/>
        <dbReference type="ChEBI" id="CHEBI:30616"/>
        <dbReference type="ChEBI" id="CHEBI:43474"/>
        <dbReference type="ChEBI" id="CHEBI:456216"/>
        <dbReference type="EC" id="5.6.2.4"/>
    </reaction>
</comment>
<gene>
    <name evidence="11" type="ORF">OFY01_28505</name>
</gene>
<dbReference type="RefSeq" id="WP_266604747.1">
    <property type="nucleotide sequence ID" value="NZ_JAPHNL010000317.1"/>
</dbReference>
<comment type="catalytic activity">
    <reaction evidence="6">
        <text>Couples ATP hydrolysis with the unwinding of duplex DNA by translocating in the 3'-5' direction.</text>
        <dbReference type="EC" id="5.6.2.4"/>
    </reaction>
</comment>
<keyword evidence="2 9" id="KW-0378">Hydrolase</keyword>
<accession>A0ABT3U2U5</accession>
<dbReference type="PROSITE" id="PS51198">
    <property type="entry name" value="UVRD_HELICASE_ATP_BIND"/>
    <property type="match status" value="1"/>
</dbReference>
<sequence>MTDLVAPLTLTDEQRAVVERPWDARVLVTAGAGTGKTHTMVCRLNHLVGHPIPEEAVGADELLVLSFSRAAVRELTERLRAHGGAARTVRPKTFDAWALELLSGAYPGTDWSSRSFDDRIREATAAVRKGAVEVSAAGVPAHIVVDEAQDLVGDRRDMVETLIDVHRESLGFTIVGDDAQFVYGFQIEDRVQREREAGLFFDWVRASFDDHEELHLTRGFRATSTDVREVLPFGDELRSLPSGAAGREAAESIYERLRLLLSEQGGFPAVDDELFLASLRATRDRVAILTRDNRQALKVSEILHEHRVEHALRRSAHDRSVPSWVVDLLGATEATTLSENRFRSVVASVSLPEGTEPAEVWRVLRSVASARGSQGLDLGRIAPLVRQGRFPEDLADPVRAHVVVSTVHRAKGLEFDRVIVLTPPTVTELRAAHPDVDMPAEARALYVAMTRPREDLYHVTAPQVRMLRRAERGDRVHLTGRKAYQRFGVELRGGDVDHTAPFGDALAPAVQTYLREKVRPGDAVELRRINPLPAADGQSPRYEIVHEGRAIGEVSEKFRKDWYRVMKINRIWNPNWPKSVVGCRIDSVVSAAGPSATSQAAGLGGRGVWLAPRVGGLGRHVWACAEKETE</sequence>
<organism evidence="11 12">
    <name type="scientific">Streptomyces beihaiensis</name>
    <dbReference type="NCBI Taxonomy" id="2984495"/>
    <lineage>
        <taxon>Bacteria</taxon>
        <taxon>Bacillati</taxon>
        <taxon>Actinomycetota</taxon>
        <taxon>Actinomycetes</taxon>
        <taxon>Kitasatosporales</taxon>
        <taxon>Streptomycetaceae</taxon>
        <taxon>Streptomyces</taxon>
    </lineage>
</organism>
<dbReference type="Gene3D" id="3.40.50.300">
    <property type="entry name" value="P-loop containing nucleotide triphosphate hydrolases"/>
    <property type="match status" value="2"/>
</dbReference>
<feature type="binding site" evidence="9">
    <location>
        <begin position="30"/>
        <end position="37"/>
    </location>
    <ligand>
        <name>ATP</name>
        <dbReference type="ChEBI" id="CHEBI:30616"/>
    </ligand>
</feature>
<evidence type="ECO:0000256" key="9">
    <source>
        <dbReference type="PROSITE-ProRule" id="PRU00560"/>
    </source>
</evidence>
<dbReference type="SUPFAM" id="SSF52540">
    <property type="entry name" value="P-loop containing nucleoside triphosphate hydrolases"/>
    <property type="match status" value="1"/>
</dbReference>
<keyword evidence="4 9" id="KW-0067">ATP-binding</keyword>
<keyword evidence="5" id="KW-0413">Isomerase</keyword>
<dbReference type="InterPro" id="IPR014016">
    <property type="entry name" value="UvrD-like_ATP-bd"/>
</dbReference>
<evidence type="ECO:0000256" key="8">
    <source>
        <dbReference type="ARBA" id="ARBA00048988"/>
    </source>
</evidence>
<evidence type="ECO:0000256" key="3">
    <source>
        <dbReference type="ARBA" id="ARBA00022806"/>
    </source>
</evidence>
<evidence type="ECO:0000313" key="11">
    <source>
        <dbReference type="EMBL" id="MCX3063635.1"/>
    </source>
</evidence>
<feature type="domain" description="UvrD-like helicase ATP-binding" evidence="10">
    <location>
        <begin position="9"/>
        <end position="411"/>
    </location>
</feature>
<dbReference type="InterPro" id="IPR027417">
    <property type="entry name" value="P-loop_NTPase"/>
</dbReference>
<dbReference type="InterPro" id="IPR000212">
    <property type="entry name" value="DNA_helicase_UvrD/REP"/>
</dbReference>
<evidence type="ECO:0000259" key="10">
    <source>
        <dbReference type="PROSITE" id="PS51198"/>
    </source>
</evidence>
<evidence type="ECO:0000256" key="5">
    <source>
        <dbReference type="ARBA" id="ARBA00023235"/>
    </source>
</evidence>
<reference evidence="11" key="1">
    <citation type="submission" date="2022-10" db="EMBL/GenBank/DDBJ databases">
        <title>Streptomyces beihaiensis sp. nov., a chitin degrading actinobacterium, isolated from shrimp pond soil.</title>
        <authorList>
            <person name="Xie J."/>
            <person name="Shen N."/>
        </authorList>
    </citation>
    <scope>NUCLEOTIDE SEQUENCE</scope>
    <source>
        <strain evidence="11">GXMU-J5</strain>
    </source>
</reference>
<evidence type="ECO:0000256" key="2">
    <source>
        <dbReference type="ARBA" id="ARBA00022801"/>
    </source>
</evidence>
<dbReference type="InterPro" id="IPR014017">
    <property type="entry name" value="DNA_helicase_UvrD-like_C"/>
</dbReference>
<protein>
    <recommendedName>
        <fullName evidence="7">DNA 3'-5' helicase</fullName>
        <ecNumber evidence="7">5.6.2.4</ecNumber>
    </recommendedName>
</protein>
<evidence type="ECO:0000256" key="6">
    <source>
        <dbReference type="ARBA" id="ARBA00034617"/>
    </source>
</evidence>
<name>A0ABT3U2U5_9ACTN</name>
<dbReference type="Pfam" id="PF00580">
    <property type="entry name" value="UvrD-helicase"/>
    <property type="match status" value="2"/>
</dbReference>
<evidence type="ECO:0000256" key="7">
    <source>
        <dbReference type="ARBA" id="ARBA00034808"/>
    </source>
</evidence>
<dbReference type="Proteomes" id="UP001163064">
    <property type="component" value="Unassembled WGS sequence"/>
</dbReference>
<evidence type="ECO:0000256" key="4">
    <source>
        <dbReference type="ARBA" id="ARBA00022840"/>
    </source>
</evidence>
<dbReference type="PANTHER" id="PTHR11070">
    <property type="entry name" value="UVRD / RECB / PCRA DNA HELICASE FAMILY MEMBER"/>
    <property type="match status" value="1"/>
</dbReference>
<keyword evidence="1 9" id="KW-0547">Nucleotide-binding</keyword>
<proteinExistence type="predicted"/>